<proteinExistence type="predicted"/>
<dbReference type="RefSeq" id="WP_064090100.1">
    <property type="nucleotide sequence ID" value="NZ_LXSQ01000020.1"/>
</dbReference>
<keyword evidence="2" id="KW-1185">Reference proteome</keyword>
<evidence type="ECO:0000313" key="1">
    <source>
        <dbReference type="EMBL" id="OAM41557.1"/>
    </source>
</evidence>
<evidence type="ECO:0008006" key="3">
    <source>
        <dbReference type="Google" id="ProtNLM"/>
    </source>
</evidence>
<gene>
    <name evidence="1" type="ORF">A7Q00_08365</name>
</gene>
<sequence>MPALSRTLPALIAASVLLLAGCEKIVEKTTDKASEKMSGYISDKIDEPTVRSVFTDKCVESGNALLSKDTATKLCSCTYDRAASTYDNPKDWSADVFHYNLNPNNKELGAKIEAKFKTAMAACIERAAGQTDEQQARSTFIENCTKLVIEVSEGKRTNEVATQACVCTHDRIAASYNNPEEWKKDLIRYSISRADEALDAKFDSALSACFNSSQKTQH</sequence>
<dbReference type="AlphaFoldDB" id="A0A1B6VXM1"/>
<dbReference type="PROSITE" id="PS51257">
    <property type="entry name" value="PROKAR_LIPOPROTEIN"/>
    <property type="match status" value="1"/>
</dbReference>
<reference evidence="2" key="1">
    <citation type="submission" date="2016-05" db="EMBL/GenBank/DDBJ databases">
        <title>Draft genome of Corynebacterium afermentans subsp. afermentans LCDC 88199T.</title>
        <authorList>
            <person name="Bernier A.-M."/>
            <person name="Bernard K."/>
        </authorList>
    </citation>
    <scope>NUCLEOTIDE SEQUENCE [LARGE SCALE GENOMIC DNA]</scope>
    <source>
        <strain evidence="2">NML130454</strain>
    </source>
</reference>
<dbReference type="OrthoDB" id="8613034at2"/>
<accession>A0A1B6VXM1</accession>
<protein>
    <recommendedName>
        <fullName evidence="3">Lipoprotein</fullName>
    </recommendedName>
</protein>
<comment type="caution">
    <text evidence="1">The sequence shown here is derived from an EMBL/GenBank/DDBJ whole genome shotgun (WGS) entry which is preliminary data.</text>
</comment>
<dbReference type="EMBL" id="LXSQ01000020">
    <property type="protein sequence ID" value="OAM41557.1"/>
    <property type="molecule type" value="Genomic_DNA"/>
</dbReference>
<organism evidence="1 2">
    <name type="scientific">Eikenella halliae</name>
    <dbReference type="NCBI Taxonomy" id="1795832"/>
    <lineage>
        <taxon>Bacteria</taxon>
        <taxon>Pseudomonadati</taxon>
        <taxon>Pseudomonadota</taxon>
        <taxon>Betaproteobacteria</taxon>
        <taxon>Neisseriales</taxon>
        <taxon>Neisseriaceae</taxon>
        <taxon>Eikenella</taxon>
    </lineage>
</organism>
<dbReference type="Proteomes" id="UP000077726">
    <property type="component" value="Unassembled WGS sequence"/>
</dbReference>
<evidence type="ECO:0000313" key="2">
    <source>
        <dbReference type="Proteomes" id="UP000077726"/>
    </source>
</evidence>
<name>A0A1B6VXM1_9NEIS</name>
<dbReference type="STRING" id="1795832.A7Q00_08365"/>